<gene>
    <name evidence="11" type="ORF">IRI77_02420</name>
</gene>
<dbReference type="CDD" id="cd07185">
    <property type="entry name" value="OmpA_C-like"/>
    <property type="match status" value="1"/>
</dbReference>
<comment type="subcellular location">
    <subcellularLocation>
        <location evidence="1">Cell membrane</location>
        <topology evidence="1">Single-pass membrane protein</topology>
    </subcellularLocation>
</comment>
<evidence type="ECO:0000256" key="1">
    <source>
        <dbReference type="ARBA" id="ARBA00004162"/>
    </source>
</evidence>
<keyword evidence="4 9" id="KW-0812">Transmembrane</keyword>
<dbReference type="Gene3D" id="3.30.1330.60">
    <property type="entry name" value="OmpA-like domain"/>
    <property type="match status" value="1"/>
</dbReference>
<dbReference type="Pfam" id="PF00691">
    <property type="entry name" value="OmpA"/>
    <property type="match status" value="1"/>
</dbReference>
<dbReference type="PANTHER" id="PTHR30329">
    <property type="entry name" value="STATOR ELEMENT OF FLAGELLAR MOTOR COMPLEX"/>
    <property type="match status" value="1"/>
</dbReference>
<dbReference type="AlphaFoldDB" id="A0A7S7NSF8"/>
<evidence type="ECO:0000256" key="6">
    <source>
        <dbReference type="ARBA" id="ARBA00023136"/>
    </source>
</evidence>
<dbReference type="PROSITE" id="PS51123">
    <property type="entry name" value="OMPA_2"/>
    <property type="match status" value="1"/>
</dbReference>
<dbReference type="Proteomes" id="UP000593892">
    <property type="component" value="Chromosome"/>
</dbReference>
<evidence type="ECO:0000256" key="5">
    <source>
        <dbReference type="ARBA" id="ARBA00022989"/>
    </source>
</evidence>
<dbReference type="PANTHER" id="PTHR30329:SF21">
    <property type="entry name" value="LIPOPROTEIN YIAD-RELATED"/>
    <property type="match status" value="1"/>
</dbReference>
<proteinExistence type="inferred from homology"/>
<accession>A0A7S7NSF8</accession>
<evidence type="ECO:0000256" key="7">
    <source>
        <dbReference type="PROSITE-ProRule" id="PRU00473"/>
    </source>
</evidence>
<keyword evidence="12" id="KW-1185">Reference proteome</keyword>
<keyword evidence="5 9" id="KW-1133">Transmembrane helix</keyword>
<dbReference type="InterPro" id="IPR025713">
    <property type="entry name" value="MotB-like_N_dom"/>
</dbReference>
<keyword evidence="3" id="KW-1003">Cell membrane</keyword>
<evidence type="ECO:0000256" key="8">
    <source>
        <dbReference type="SAM" id="MobiDB-lite"/>
    </source>
</evidence>
<dbReference type="RefSeq" id="WP_194450497.1">
    <property type="nucleotide sequence ID" value="NZ_CP063849.1"/>
</dbReference>
<evidence type="ECO:0000313" key="12">
    <source>
        <dbReference type="Proteomes" id="UP000593892"/>
    </source>
</evidence>
<dbReference type="SUPFAM" id="SSF103088">
    <property type="entry name" value="OmpA-like"/>
    <property type="match status" value="1"/>
</dbReference>
<dbReference type="InterPro" id="IPR050330">
    <property type="entry name" value="Bact_OuterMem_StrucFunc"/>
</dbReference>
<dbReference type="InterPro" id="IPR036737">
    <property type="entry name" value="OmpA-like_sf"/>
</dbReference>
<feature type="compositionally biased region" description="Basic and acidic residues" evidence="8">
    <location>
        <begin position="254"/>
        <end position="269"/>
    </location>
</feature>
<dbReference type="Pfam" id="PF13677">
    <property type="entry name" value="MotB_plug"/>
    <property type="match status" value="1"/>
</dbReference>
<keyword evidence="6 7" id="KW-0472">Membrane</keyword>
<comment type="similarity">
    <text evidence="2">Belongs to the MotB family.</text>
</comment>
<sequence>MAADSQQPIIVVKKIVHGGHHGGAWKVAYADFVTAMMALFIVLWLLNSNQKIQKAVGGYFNDPKGQGKMVGSTKSASGEGISIRKEDMTELKQRIEAAMKKEIKDFDKLREFVEITITEEGLRVELMESAKSTFFERGRPEPTADGKEVIEMLATQLAHLKNKLVIEGHTDAKAFGTPEGYSNWELSADRANAARRLMVAHGVENHQIAQVRGFADQRLRKKDDPEADSNRRVSVIVRFEDDLGGDPKPAPAEGHAEGKSAPKAEGARH</sequence>
<feature type="domain" description="OmpA-like" evidence="10">
    <location>
        <begin position="122"/>
        <end position="241"/>
    </location>
</feature>
<evidence type="ECO:0000256" key="4">
    <source>
        <dbReference type="ARBA" id="ARBA00022692"/>
    </source>
</evidence>
<evidence type="ECO:0000256" key="3">
    <source>
        <dbReference type="ARBA" id="ARBA00022475"/>
    </source>
</evidence>
<evidence type="ECO:0000313" key="11">
    <source>
        <dbReference type="EMBL" id="QOY88834.1"/>
    </source>
</evidence>
<protein>
    <submittedName>
        <fullName evidence="11">OmpA family protein</fullName>
    </submittedName>
</protein>
<dbReference type="InterPro" id="IPR006665">
    <property type="entry name" value="OmpA-like"/>
</dbReference>
<feature type="region of interest" description="Disordered" evidence="8">
    <location>
        <begin position="239"/>
        <end position="269"/>
    </location>
</feature>
<reference evidence="11 12" key="1">
    <citation type="submission" date="2020-10" db="EMBL/GenBank/DDBJ databases">
        <title>Complete genome sequence of Paludibaculum fermentans P105T, a facultatively anaerobic acidobacterium capable of dissimilatory Fe(III) reduction.</title>
        <authorList>
            <person name="Dedysh S.N."/>
            <person name="Beletsky A.V."/>
            <person name="Kulichevskaya I.S."/>
            <person name="Mardanov A.V."/>
            <person name="Ravin N.V."/>
        </authorList>
    </citation>
    <scope>NUCLEOTIDE SEQUENCE [LARGE SCALE GENOMIC DNA]</scope>
    <source>
        <strain evidence="11 12">P105</strain>
    </source>
</reference>
<dbReference type="EMBL" id="CP063849">
    <property type="protein sequence ID" value="QOY88834.1"/>
    <property type="molecule type" value="Genomic_DNA"/>
</dbReference>
<name>A0A7S7NSF8_PALFE</name>
<evidence type="ECO:0000259" key="10">
    <source>
        <dbReference type="PROSITE" id="PS51123"/>
    </source>
</evidence>
<feature type="transmembrane region" description="Helical" evidence="9">
    <location>
        <begin position="27"/>
        <end position="46"/>
    </location>
</feature>
<evidence type="ECO:0000256" key="9">
    <source>
        <dbReference type="SAM" id="Phobius"/>
    </source>
</evidence>
<dbReference type="KEGG" id="pfer:IRI77_02420"/>
<evidence type="ECO:0000256" key="2">
    <source>
        <dbReference type="ARBA" id="ARBA00008914"/>
    </source>
</evidence>
<organism evidence="11 12">
    <name type="scientific">Paludibaculum fermentans</name>
    <dbReference type="NCBI Taxonomy" id="1473598"/>
    <lineage>
        <taxon>Bacteria</taxon>
        <taxon>Pseudomonadati</taxon>
        <taxon>Acidobacteriota</taxon>
        <taxon>Terriglobia</taxon>
        <taxon>Bryobacterales</taxon>
        <taxon>Bryobacteraceae</taxon>
        <taxon>Paludibaculum</taxon>
    </lineage>
</organism>
<dbReference type="GO" id="GO:0005886">
    <property type="term" value="C:plasma membrane"/>
    <property type="evidence" value="ECO:0007669"/>
    <property type="project" value="UniProtKB-SubCell"/>
</dbReference>